<evidence type="ECO:0000313" key="9">
    <source>
        <dbReference type="EMBL" id="GAJ10258.1"/>
    </source>
</evidence>
<feature type="non-terminal residue" evidence="9">
    <location>
        <position position="96"/>
    </location>
</feature>
<evidence type="ECO:0000256" key="7">
    <source>
        <dbReference type="SAM" id="Phobius"/>
    </source>
</evidence>
<keyword evidence="5 7" id="KW-1133">Transmembrane helix</keyword>
<keyword evidence="2" id="KW-1003">Cell membrane</keyword>
<dbReference type="PANTHER" id="PTHR33362:SF7">
    <property type="entry name" value="SLL1103 PROTEIN"/>
    <property type="match status" value="1"/>
</dbReference>
<accession>X1TY44</accession>
<dbReference type="PANTHER" id="PTHR33362">
    <property type="entry name" value="SIALIC ACID TRAP TRANSPORTER PERMEASE PROTEIN SIAT-RELATED"/>
    <property type="match status" value="1"/>
</dbReference>
<dbReference type="AlphaFoldDB" id="X1TY44"/>
<dbReference type="EMBL" id="BARW01030842">
    <property type="protein sequence ID" value="GAJ10258.1"/>
    <property type="molecule type" value="Genomic_DNA"/>
</dbReference>
<feature type="domain" description="TRAP C4-dicarboxylate transport system permease DctM subunit" evidence="8">
    <location>
        <begin position="2"/>
        <end position="95"/>
    </location>
</feature>
<dbReference type="GO" id="GO:0005886">
    <property type="term" value="C:plasma membrane"/>
    <property type="evidence" value="ECO:0007669"/>
    <property type="project" value="UniProtKB-SubCell"/>
</dbReference>
<keyword evidence="6 7" id="KW-0472">Membrane</keyword>
<dbReference type="Pfam" id="PF06808">
    <property type="entry name" value="DctM"/>
    <property type="match status" value="1"/>
</dbReference>
<feature type="transmembrane region" description="Helical" evidence="7">
    <location>
        <begin position="35"/>
        <end position="60"/>
    </location>
</feature>
<dbReference type="InterPro" id="IPR004681">
    <property type="entry name" value="TRAP_DctM"/>
</dbReference>
<evidence type="ECO:0000256" key="3">
    <source>
        <dbReference type="ARBA" id="ARBA00022519"/>
    </source>
</evidence>
<feature type="transmembrane region" description="Helical" evidence="7">
    <location>
        <begin position="7"/>
        <end position="29"/>
    </location>
</feature>
<evidence type="ECO:0000256" key="6">
    <source>
        <dbReference type="ARBA" id="ARBA00023136"/>
    </source>
</evidence>
<proteinExistence type="predicted"/>
<evidence type="ECO:0000256" key="2">
    <source>
        <dbReference type="ARBA" id="ARBA00022475"/>
    </source>
</evidence>
<keyword evidence="3" id="KW-0997">Cell inner membrane</keyword>
<evidence type="ECO:0000256" key="1">
    <source>
        <dbReference type="ARBA" id="ARBA00004429"/>
    </source>
</evidence>
<dbReference type="GO" id="GO:0022857">
    <property type="term" value="F:transmembrane transporter activity"/>
    <property type="evidence" value="ECO:0007669"/>
    <property type="project" value="TreeGrafter"/>
</dbReference>
<comment type="caution">
    <text evidence="9">The sequence shown here is derived from an EMBL/GenBank/DDBJ whole genome shotgun (WGS) entry which is preliminary data.</text>
</comment>
<sequence>MFVTFFVLLSFGVPLGFTLGFLAVVFGYIAQGNSIFTFALLRTWGLMNMFSLIAIPLFIFMANMLRVSGMVDDLYGALYRWLGPVRGGLAIATVLV</sequence>
<evidence type="ECO:0000256" key="4">
    <source>
        <dbReference type="ARBA" id="ARBA00022692"/>
    </source>
</evidence>
<gene>
    <name evidence="9" type="ORF">S12H4_49196</name>
</gene>
<organism evidence="9">
    <name type="scientific">marine sediment metagenome</name>
    <dbReference type="NCBI Taxonomy" id="412755"/>
    <lineage>
        <taxon>unclassified sequences</taxon>
        <taxon>metagenomes</taxon>
        <taxon>ecological metagenomes</taxon>
    </lineage>
</organism>
<evidence type="ECO:0000259" key="8">
    <source>
        <dbReference type="Pfam" id="PF06808"/>
    </source>
</evidence>
<comment type="subcellular location">
    <subcellularLocation>
        <location evidence="1">Cell inner membrane</location>
        <topology evidence="1">Multi-pass membrane protein</topology>
    </subcellularLocation>
</comment>
<protein>
    <recommendedName>
        <fullName evidence="8">TRAP C4-dicarboxylate transport system permease DctM subunit domain-containing protein</fullName>
    </recommendedName>
</protein>
<dbReference type="InterPro" id="IPR010656">
    <property type="entry name" value="DctM"/>
</dbReference>
<name>X1TY44_9ZZZZ</name>
<reference evidence="9" key="1">
    <citation type="journal article" date="2014" name="Front. Microbiol.">
        <title>High frequency of phylogenetically diverse reductive dehalogenase-homologous genes in deep subseafloor sedimentary metagenomes.</title>
        <authorList>
            <person name="Kawai M."/>
            <person name="Futagami T."/>
            <person name="Toyoda A."/>
            <person name="Takaki Y."/>
            <person name="Nishi S."/>
            <person name="Hori S."/>
            <person name="Arai W."/>
            <person name="Tsubouchi T."/>
            <person name="Morono Y."/>
            <person name="Uchiyama I."/>
            <person name="Ito T."/>
            <person name="Fujiyama A."/>
            <person name="Inagaki F."/>
            <person name="Takami H."/>
        </authorList>
    </citation>
    <scope>NUCLEOTIDE SEQUENCE</scope>
    <source>
        <strain evidence="9">Expedition CK06-06</strain>
    </source>
</reference>
<keyword evidence="4 7" id="KW-0812">Transmembrane</keyword>
<evidence type="ECO:0000256" key="5">
    <source>
        <dbReference type="ARBA" id="ARBA00022989"/>
    </source>
</evidence>